<evidence type="ECO:0000313" key="1">
    <source>
        <dbReference type="EMBL" id="URE02864.1"/>
    </source>
</evidence>
<dbReference type="Proteomes" id="UP001055439">
    <property type="component" value="Chromosome 5"/>
</dbReference>
<name>A0A9E7FV45_9LILI</name>
<reference evidence="1" key="1">
    <citation type="submission" date="2022-05" db="EMBL/GenBank/DDBJ databases">
        <title>The Musa troglodytarum L. genome provides insights into the mechanism of non-climacteric behaviour and enrichment of carotenoids.</title>
        <authorList>
            <person name="Wang J."/>
        </authorList>
    </citation>
    <scope>NUCLEOTIDE SEQUENCE</scope>
    <source>
        <tissue evidence="1">Leaf</tissue>
    </source>
</reference>
<dbReference type="EMBL" id="CP097507">
    <property type="protein sequence ID" value="URE02864.1"/>
    <property type="molecule type" value="Genomic_DNA"/>
</dbReference>
<evidence type="ECO:0000313" key="2">
    <source>
        <dbReference type="Proteomes" id="UP001055439"/>
    </source>
</evidence>
<organism evidence="1 2">
    <name type="scientific">Musa troglodytarum</name>
    <name type="common">fe'i banana</name>
    <dbReference type="NCBI Taxonomy" id="320322"/>
    <lineage>
        <taxon>Eukaryota</taxon>
        <taxon>Viridiplantae</taxon>
        <taxon>Streptophyta</taxon>
        <taxon>Embryophyta</taxon>
        <taxon>Tracheophyta</taxon>
        <taxon>Spermatophyta</taxon>
        <taxon>Magnoliopsida</taxon>
        <taxon>Liliopsida</taxon>
        <taxon>Zingiberales</taxon>
        <taxon>Musaceae</taxon>
        <taxon>Musa</taxon>
    </lineage>
</organism>
<accession>A0A9E7FV45</accession>
<keyword evidence="2" id="KW-1185">Reference proteome</keyword>
<dbReference type="AlphaFoldDB" id="A0A9E7FV45"/>
<sequence length="99" mass="10606">MTVNPCAPAFHTRVKKGKILPFCLKEKKNHASVGCSSVSLFFRQPFLPPPAHCCGGRVVLGPALRGHGASTVGTMQLYCRHSEVPAGTDVAVPIRNPVR</sequence>
<protein>
    <submittedName>
        <fullName evidence="1">Squamosa promoter-binding-like protein</fullName>
    </submittedName>
</protein>
<gene>
    <name evidence="1" type="ORF">MUK42_06743</name>
</gene>
<proteinExistence type="predicted"/>